<evidence type="ECO:0000313" key="1">
    <source>
        <dbReference type="EMBL" id="UPW41159.1"/>
    </source>
</evidence>
<reference evidence="1" key="1">
    <citation type="submission" date="2022-02" db="EMBL/GenBank/DDBJ databases">
        <title>Towards deciphering the DNA virus diversity associated with rodent species in the families Cricetidae and Heteromyidae.</title>
        <authorList>
            <person name="Lund M."/>
            <person name="Larsen B.B."/>
            <person name="Gryseels S."/>
            <person name="Kraberger S."/>
            <person name="Rowsey D.M."/>
            <person name="Steger L."/>
            <person name="Yule K.M."/>
            <person name="Upham N.S."/>
            <person name="Worobey M."/>
            <person name="Van Doorslaer K."/>
            <person name="Varsani A."/>
        </authorList>
    </citation>
    <scope>NUCLEOTIDE SEQUENCE</scope>
    <source>
        <strain evidence="1">UA08Rod_5342</strain>
    </source>
</reference>
<name>A0A976R700_9VIRU</name>
<protein>
    <submittedName>
        <fullName evidence="1">Uncharacterized protein</fullName>
    </submittedName>
</protein>
<proteinExistence type="predicted"/>
<organism evidence="1">
    <name type="scientific">Sigmofec virus UA08Rod_5342</name>
    <dbReference type="NCBI Taxonomy" id="2929420"/>
    <lineage>
        <taxon>Viruses</taxon>
        <taxon>Monodnaviria</taxon>
        <taxon>Sangervirae</taxon>
        <taxon>Phixviricota</taxon>
        <taxon>Malgrandaviricetes</taxon>
        <taxon>Petitvirales</taxon>
        <taxon>Microviridae</taxon>
    </lineage>
</organism>
<sequence>MLYLTIQFSGARSGSFLRTFRRLYSSSLSVEDYLGYAALTVCFRSSDDSVSLCLGPGESCVFEGEFFHFVLYPASDTRIEFSVPRHSGRIVNVRHSW</sequence>
<accession>A0A976R700</accession>
<dbReference type="EMBL" id="OM869551">
    <property type="protein sequence ID" value="UPW41159.1"/>
    <property type="molecule type" value="Genomic_DNA"/>
</dbReference>